<keyword evidence="7 10" id="KW-0460">Magnesium</keyword>
<evidence type="ECO:0000256" key="4">
    <source>
        <dbReference type="ARBA" id="ARBA00022679"/>
    </source>
</evidence>
<protein>
    <recommendedName>
        <fullName evidence="2 10">FAD:protein FMN transferase</fullName>
        <ecNumber evidence="1 10">2.7.1.180</ecNumber>
    </recommendedName>
    <alternativeName>
        <fullName evidence="8 10">Flavin transferase</fullName>
    </alternativeName>
</protein>
<dbReference type="Gene3D" id="3.10.520.10">
    <property type="entry name" value="ApbE-like domains"/>
    <property type="match status" value="1"/>
</dbReference>
<name>A0A1G9E192_9BACT</name>
<evidence type="ECO:0000256" key="10">
    <source>
        <dbReference type="PIRNR" id="PIRNR006268"/>
    </source>
</evidence>
<dbReference type="PIRSF" id="PIRSF006268">
    <property type="entry name" value="ApbE"/>
    <property type="match status" value="1"/>
</dbReference>
<evidence type="ECO:0000256" key="1">
    <source>
        <dbReference type="ARBA" id="ARBA00011955"/>
    </source>
</evidence>
<dbReference type="Proteomes" id="UP000198510">
    <property type="component" value="Unassembled WGS sequence"/>
</dbReference>
<gene>
    <name evidence="12" type="ORF">SAMN05421823_103317</name>
</gene>
<comment type="cofactor">
    <cofactor evidence="11">
        <name>Mg(2+)</name>
        <dbReference type="ChEBI" id="CHEBI:18420"/>
    </cofactor>
    <cofactor evidence="11">
        <name>Mn(2+)</name>
        <dbReference type="ChEBI" id="CHEBI:29035"/>
    </cofactor>
    <text evidence="11">Magnesium. Can also use manganese.</text>
</comment>
<evidence type="ECO:0000313" key="13">
    <source>
        <dbReference type="Proteomes" id="UP000198510"/>
    </source>
</evidence>
<evidence type="ECO:0000256" key="7">
    <source>
        <dbReference type="ARBA" id="ARBA00022842"/>
    </source>
</evidence>
<accession>A0A1G9E192</accession>
<keyword evidence="4 10" id="KW-0808">Transferase</keyword>
<keyword evidence="5 10" id="KW-0479">Metal-binding</keyword>
<dbReference type="GO" id="GO:0046872">
    <property type="term" value="F:metal ion binding"/>
    <property type="evidence" value="ECO:0007669"/>
    <property type="project" value="UniProtKB-UniRule"/>
</dbReference>
<dbReference type="PANTHER" id="PTHR30040:SF2">
    <property type="entry name" value="FAD:PROTEIN FMN TRANSFERASE"/>
    <property type="match status" value="1"/>
</dbReference>
<sequence>MNSRKKNAIYSVFLAIALYGGYQYQQSVVRQQQDQHPTLAGNTMGTTYHIRYQDAQGRNLQEGVDSLLVAFNQSLSTYIPTSEISEFNDSHALRYRSPYFFPVLQKSKEVFELTDGAFDPTVMPLVKAWGFGPGEREYPDSARVDSLRSLVGFTQIEFDNTSVRKAKEEVMLDFSAIAKGYGVDVVGEYLEERGIQDYMVEIGGEVRCRGENAEGQSWRIGIKNPEYKTQSDERPTAILNLQDRSMATSGNYENYYIKDGRRYAHTIDPKTGYPVEHTLLSASVVATDCMTADAFATAFMVLGKDKAIQLAQRMEDLEVLLIYSDEAGELRTFQTQGMAALMQPSSPQP</sequence>
<dbReference type="OrthoDB" id="9778595at2"/>
<dbReference type="InterPro" id="IPR003374">
    <property type="entry name" value="ApbE-like_sf"/>
</dbReference>
<evidence type="ECO:0000256" key="3">
    <source>
        <dbReference type="ARBA" id="ARBA00022630"/>
    </source>
</evidence>
<dbReference type="Pfam" id="PF02424">
    <property type="entry name" value="ApbE"/>
    <property type="match status" value="1"/>
</dbReference>
<feature type="binding site" evidence="11">
    <location>
        <position position="293"/>
    </location>
    <ligand>
        <name>Mg(2+)</name>
        <dbReference type="ChEBI" id="CHEBI:18420"/>
    </ligand>
</feature>
<evidence type="ECO:0000256" key="6">
    <source>
        <dbReference type="ARBA" id="ARBA00022827"/>
    </source>
</evidence>
<dbReference type="STRING" id="1075417.SAMN05421823_103317"/>
<evidence type="ECO:0000313" key="12">
    <source>
        <dbReference type="EMBL" id="SDK69893.1"/>
    </source>
</evidence>
<feature type="binding site" evidence="11">
    <location>
        <position position="176"/>
    </location>
    <ligand>
        <name>Mg(2+)</name>
        <dbReference type="ChEBI" id="CHEBI:18420"/>
    </ligand>
</feature>
<dbReference type="GO" id="GO:0016740">
    <property type="term" value="F:transferase activity"/>
    <property type="evidence" value="ECO:0007669"/>
    <property type="project" value="UniProtKB-UniRule"/>
</dbReference>
<dbReference type="AlphaFoldDB" id="A0A1G9E192"/>
<keyword evidence="13" id="KW-1185">Reference proteome</keyword>
<dbReference type="RefSeq" id="WP_089681332.1">
    <property type="nucleotide sequence ID" value="NZ_FNFO01000003.1"/>
</dbReference>
<dbReference type="EMBL" id="FNFO01000003">
    <property type="protein sequence ID" value="SDK69893.1"/>
    <property type="molecule type" value="Genomic_DNA"/>
</dbReference>
<keyword evidence="12" id="KW-0449">Lipoprotein</keyword>
<keyword evidence="3 10" id="KW-0285">Flavoprotein</keyword>
<evidence type="ECO:0000256" key="2">
    <source>
        <dbReference type="ARBA" id="ARBA00016337"/>
    </source>
</evidence>
<proteinExistence type="inferred from homology"/>
<keyword evidence="6 10" id="KW-0274">FAD</keyword>
<dbReference type="EC" id="2.7.1.180" evidence="1 10"/>
<feature type="binding site" evidence="11">
    <location>
        <position position="297"/>
    </location>
    <ligand>
        <name>Mg(2+)</name>
        <dbReference type="ChEBI" id="CHEBI:18420"/>
    </ligand>
</feature>
<comment type="catalytic activity">
    <reaction evidence="9 10">
        <text>L-threonyl-[protein] + FAD = FMN-L-threonyl-[protein] + AMP + H(+)</text>
        <dbReference type="Rhea" id="RHEA:36847"/>
        <dbReference type="Rhea" id="RHEA-COMP:11060"/>
        <dbReference type="Rhea" id="RHEA-COMP:11061"/>
        <dbReference type="ChEBI" id="CHEBI:15378"/>
        <dbReference type="ChEBI" id="CHEBI:30013"/>
        <dbReference type="ChEBI" id="CHEBI:57692"/>
        <dbReference type="ChEBI" id="CHEBI:74257"/>
        <dbReference type="ChEBI" id="CHEBI:456215"/>
        <dbReference type="EC" id="2.7.1.180"/>
    </reaction>
</comment>
<comment type="similarity">
    <text evidence="10">Belongs to the ApbE family.</text>
</comment>
<evidence type="ECO:0000256" key="11">
    <source>
        <dbReference type="PIRSR" id="PIRSR006268-2"/>
    </source>
</evidence>
<evidence type="ECO:0000256" key="5">
    <source>
        <dbReference type="ARBA" id="ARBA00022723"/>
    </source>
</evidence>
<reference evidence="12 13" key="1">
    <citation type="submission" date="2016-10" db="EMBL/GenBank/DDBJ databases">
        <authorList>
            <person name="de Groot N.N."/>
        </authorList>
    </citation>
    <scope>NUCLEOTIDE SEQUENCE [LARGE SCALE GENOMIC DNA]</scope>
    <source>
        <strain evidence="12 13">DSM 25186</strain>
    </source>
</reference>
<organism evidence="12 13">
    <name type="scientific">Catalinimonas alkaloidigena</name>
    <dbReference type="NCBI Taxonomy" id="1075417"/>
    <lineage>
        <taxon>Bacteria</taxon>
        <taxon>Pseudomonadati</taxon>
        <taxon>Bacteroidota</taxon>
        <taxon>Cytophagia</taxon>
        <taxon>Cytophagales</taxon>
        <taxon>Catalimonadaceae</taxon>
        <taxon>Catalinimonas</taxon>
    </lineage>
</organism>
<evidence type="ECO:0000256" key="9">
    <source>
        <dbReference type="ARBA" id="ARBA00048540"/>
    </source>
</evidence>
<dbReference type="SUPFAM" id="SSF143631">
    <property type="entry name" value="ApbE-like"/>
    <property type="match status" value="1"/>
</dbReference>
<evidence type="ECO:0000256" key="8">
    <source>
        <dbReference type="ARBA" id="ARBA00031306"/>
    </source>
</evidence>
<dbReference type="InterPro" id="IPR024932">
    <property type="entry name" value="ApbE"/>
</dbReference>
<dbReference type="PANTHER" id="PTHR30040">
    <property type="entry name" value="THIAMINE BIOSYNTHESIS LIPOPROTEIN APBE"/>
    <property type="match status" value="1"/>
</dbReference>